<dbReference type="SMART" id="SM00079">
    <property type="entry name" value="PBPe"/>
    <property type="match status" value="1"/>
</dbReference>
<dbReference type="SMART" id="SM00062">
    <property type="entry name" value="PBPb"/>
    <property type="match status" value="1"/>
</dbReference>
<keyword evidence="1 2" id="KW-0732">Signal</keyword>
<keyword evidence="6" id="KW-1185">Reference proteome</keyword>
<evidence type="ECO:0000313" key="6">
    <source>
        <dbReference type="Proteomes" id="UP000580856"/>
    </source>
</evidence>
<sequence length="246" mass="26518">MLKRFVMALCAVALMAGAAQARTIHFASDATWPPMEMLDAEKNVVGFCPEVVRAMAKAGGFEADIKSTAWDGIFAGLAAGKYDVIASSVSITEERKRAMDFSDPYFEVKQGVVVRAGSDIKSFADLSGKTVGAQIGTSGYFTAKKAEGATPKSYDEVGLAIEDLFNGRLDAVICDDAVAADFALTNPNYSGKLALAFLIVPEKPEYLGFAVKKGNREVIEILNASLKAVRESGEYDRIFKKWFPTN</sequence>
<gene>
    <name evidence="5" type="ORF">GGQ74_002478</name>
</gene>
<name>A0A846QTK5_9BACT</name>
<dbReference type="AlphaFoldDB" id="A0A846QTK5"/>
<protein>
    <submittedName>
        <fullName evidence="5">Polar amino acid transport system substrate-binding protein</fullName>
    </submittedName>
</protein>
<evidence type="ECO:0000256" key="1">
    <source>
        <dbReference type="ARBA" id="ARBA00022729"/>
    </source>
</evidence>
<reference evidence="5 6" key="1">
    <citation type="submission" date="2020-03" db="EMBL/GenBank/DDBJ databases">
        <title>Genomic Encyclopedia of Type Strains, Phase IV (KMG-IV): sequencing the most valuable type-strain genomes for metagenomic binning, comparative biology and taxonomic classification.</title>
        <authorList>
            <person name="Goeker M."/>
        </authorList>
    </citation>
    <scope>NUCLEOTIDE SEQUENCE [LARGE SCALE GENOMIC DNA]</scope>
    <source>
        <strain evidence="5 6">DSM 24233</strain>
    </source>
</reference>
<dbReference type="GO" id="GO:0015276">
    <property type="term" value="F:ligand-gated monoatomic ion channel activity"/>
    <property type="evidence" value="ECO:0007669"/>
    <property type="project" value="InterPro"/>
</dbReference>
<evidence type="ECO:0000256" key="2">
    <source>
        <dbReference type="SAM" id="SignalP"/>
    </source>
</evidence>
<evidence type="ECO:0000259" key="4">
    <source>
        <dbReference type="SMART" id="SM00079"/>
    </source>
</evidence>
<dbReference type="Pfam" id="PF00497">
    <property type="entry name" value="SBP_bac_3"/>
    <property type="match status" value="1"/>
</dbReference>
<dbReference type="Gene3D" id="3.40.190.10">
    <property type="entry name" value="Periplasmic binding protein-like II"/>
    <property type="match status" value="2"/>
</dbReference>
<accession>A0A846QTK5</accession>
<dbReference type="CDD" id="cd13624">
    <property type="entry name" value="PBP2_Arg_Lys_His"/>
    <property type="match status" value="1"/>
</dbReference>
<evidence type="ECO:0000259" key="3">
    <source>
        <dbReference type="SMART" id="SM00062"/>
    </source>
</evidence>
<comment type="caution">
    <text evidence="5">The sequence shown here is derived from an EMBL/GenBank/DDBJ whole genome shotgun (WGS) entry which is preliminary data.</text>
</comment>
<feature type="signal peptide" evidence="2">
    <location>
        <begin position="1"/>
        <end position="21"/>
    </location>
</feature>
<evidence type="ECO:0000313" key="5">
    <source>
        <dbReference type="EMBL" id="NJB68805.1"/>
    </source>
</evidence>
<dbReference type="PANTHER" id="PTHR35936">
    <property type="entry name" value="MEMBRANE-BOUND LYTIC MUREIN TRANSGLYCOSYLASE F"/>
    <property type="match status" value="1"/>
</dbReference>
<dbReference type="RefSeq" id="WP_167941843.1">
    <property type="nucleotide sequence ID" value="NZ_JAATJA010000002.1"/>
</dbReference>
<dbReference type="InterPro" id="IPR001320">
    <property type="entry name" value="Iontro_rcpt_C"/>
</dbReference>
<feature type="domain" description="Solute-binding protein family 3/N-terminal" evidence="3">
    <location>
        <begin position="23"/>
        <end position="246"/>
    </location>
</feature>
<dbReference type="SUPFAM" id="SSF53850">
    <property type="entry name" value="Periplasmic binding protein-like II"/>
    <property type="match status" value="1"/>
</dbReference>
<dbReference type="EMBL" id="JAATJA010000002">
    <property type="protein sequence ID" value="NJB68805.1"/>
    <property type="molecule type" value="Genomic_DNA"/>
</dbReference>
<dbReference type="Proteomes" id="UP000580856">
    <property type="component" value="Unassembled WGS sequence"/>
</dbReference>
<feature type="domain" description="Ionotropic glutamate receptor C-terminal" evidence="4">
    <location>
        <begin position="18"/>
        <end position="245"/>
    </location>
</feature>
<dbReference type="PANTHER" id="PTHR35936:SF17">
    <property type="entry name" value="ARGININE-BINDING EXTRACELLULAR PROTEIN ARTP"/>
    <property type="match status" value="1"/>
</dbReference>
<dbReference type="GO" id="GO:0016020">
    <property type="term" value="C:membrane"/>
    <property type="evidence" value="ECO:0007669"/>
    <property type="project" value="InterPro"/>
</dbReference>
<dbReference type="InterPro" id="IPR001638">
    <property type="entry name" value="Solute-binding_3/MltF_N"/>
</dbReference>
<feature type="chain" id="PRO_5032822511" evidence="2">
    <location>
        <begin position="22"/>
        <end position="246"/>
    </location>
</feature>
<organism evidence="5 6">
    <name type="scientific">Desulfobaculum xiamenense</name>
    <dbReference type="NCBI Taxonomy" id="995050"/>
    <lineage>
        <taxon>Bacteria</taxon>
        <taxon>Pseudomonadati</taxon>
        <taxon>Thermodesulfobacteriota</taxon>
        <taxon>Desulfovibrionia</taxon>
        <taxon>Desulfovibrionales</taxon>
        <taxon>Desulfovibrionaceae</taxon>
        <taxon>Desulfobaculum</taxon>
    </lineage>
</organism>
<proteinExistence type="predicted"/>